<dbReference type="GO" id="GO:0005737">
    <property type="term" value="C:cytoplasm"/>
    <property type="evidence" value="ECO:0007669"/>
    <property type="project" value="UniProtKB-SubCell"/>
</dbReference>
<dbReference type="InterPro" id="IPR019775">
    <property type="entry name" value="WD40_repeat_CS"/>
</dbReference>
<organism evidence="8 9">
    <name type="scientific">Curvularia clavata</name>
    <dbReference type="NCBI Taxonomy" id="95742"/>
    <lineage>
        <taxon>Eukaryota</taxon>
        <taxon>Fungi</taxon>
        <taxon>Dikarya</taxon>
        <taxon>Ascomycota</taxon>
        <taxon>Pezizomycotina</taxon>
        <taxon>Dothideomycetes</taxon>
        <taxon>Pleosporomycetidae</taxon>
        <taxon>Pleosporales</taxon>
        <taxon>Pleosporineae</taxon>
        <taxon>Pleosporaceae</taxon>
        <taxon>Curvularia</taxon>
    </lineage>
</organism>
<evidence type="ECO:0000256" key="1">
    <source>
        <dbReference type="ARBA" id="ARBA00004496"/>
    </source>
</evidence>
<evidence type="ECO:0000256" key="2">
    <source>
        <dbReference type="ARBA" id="ARBA00022490"/>
    </source>
</evidence>
<keyword evidence="3 7" id="KW-0853">WD repeat</keyword>
<dbReference type="InterPro" id="IPR036322">
    <property type="entry name" value="WD40_repeat_dom_sf"/>
</dbReference>
<dbReference type="InterPro" id="IPR001680">
    <property type="entry name" value="WD40_rpt"/>
</dbReference>
<dbReference type="Pfam" id="PF00400">
    <property type="entry name" value="WD40"/>
    <property type="match status" value="2"/>
</dbReference>
<sequence length="1148" mass="124411">MHADLTGDTLSPTLHHECTRVPVTALASCGSLLIAAEGPFLRFYRAKDSRYITSQRVFKAQAVHGIRICSQEHAHVVKLVVWGGRLVRAFAINLMADGGESLKFCTSNVAKAPDWIFDLAPRPKSLGDDMQYHRGMSVAVTAHNALLQVTCQHEIGTSLEKESISVNISELTSSSRSILYSAHLFWEDLNRVLIAAGTAFGEIIYWSWCDESVNGPTSCVHRVFLGHEGSIFGVQISEELPSGCCQKLKRVVASCSDDRTIRIWDVSDVDTNATGLTVQGDDVEISRTRHTGFSNEAFDTHEFSSSDCLAIGWGHLSRVWSVRFLEASPCNGSLLLQSAGEDATARTWELTQNSGNNQNLPYKLQELGCAGHHSGKNVWSSVTSHDSTGIQRVTTGGADSKITSTPLPWILQTKESVFGSQAEYTVTDILSWAQPSISEKPSAASVATQKSSKKAEFFRSYCFVDETTFLLTTNSGKVLVASLSSSLDEHRKSLLSNATLLGQPEDLAGYSVCASSSHPGIAFIAGANGSIYVYRRSDATLAKLHAMASKVGDIFAADVSKPSSQCATALLVTLVGQGKAELLYVDPLNDTEISKQVEIPISAPLTGSVVTSMAHLEASGKKFMAIGFRRGSVALYTIEESESQAKLLKVIEKVHGSEAVTSLKWTNALGDSSQAHLYTTGRDGHLTVHDIDLSAGSVRLIHDLALSFGPNIEGLYLQQDRLLVHGFSSKKWYLYDVTTEEEVMSIDTGGAHRSWTFRPHSSLGGTLVWNRASSMHVYSQHGMNHQVVRSGGHGREIKAVSVSSKGNAKSPHHLIATGAEDTDIKLFQYINGDLVCQRTLRKHTTGIQHLQWSDNGDYLFSSGGCEEFYIWRIRNLPSSPLDIGVVCESVYAPESEHADLRIMSFDVTTVGAVHLLTMVFSDSSIKAYRYDPIAATKWTALARGIYFTSCLTQCVHLSAAQVLTAGTDGHAVTWSLPGKEAGSSTEPSNEVSKLTWQHPAKIHQNASKVMVSHALNKETTLIVSGGDDGSLAFLLARSTPSAATSYVCPPILVSRVHASAVTACAMYQQGSQFTLLTSGNDEWIRQWGITLGDLDQKGGEDPLKIRRLNKIKTSVADVSSMAVLDVDEGTACAKILICGVGMEVIRVE</sequence>
<dbReference type="InterPro" id="IPR051973">
    <property type="entry name" value="tRNA_Anticodon_Mtase-Reg"/>
</dbReference>
<feature type="repeat" description="WD" evidence="7">
    <location>
        <begin position="224"/>
        <end position="274"/>
    </location>
</feature>
<evidence type="ECO:0008006" key="10">
    <source>
        <dbReference type="Google" id="ProtNLM"/>
    </source>
</evidence>
<evidence type="ECO:0000256" key="7">
    <source>
        <dbReference type="PROSITE-ProRule" id="PRU00221"/>
    </source>
</evidence>
<name>A0A9Q8ZI48_CURCL</name>
<dbReference type="PROSITE" id="PS50082">
    <property type="entry name" value="WD_REPEATS_2"/>
    <property type="match status" value="2"/>
</dbReference>
<dbReference type="Gene3D" id="2.130.10.10">
    <property type="entry name" value="YVTN repeat-like/Quinoprotein amine dehydrogenase"/>
    <property type="match status" value="4"/>
</dbReference>
<dbReference type="OrthoDB" id="5594999at2759"/>
<comment type="subcellular location">
    <subcellularLocation>
        <location evidence="1">Cytoplasm</location>
    </subcellularLocation>
</comment>
<dbReference type="GO" id="GO:0030488">
    <property type="term" value="P:tRNA methylation"/>
    <property type="evidence" value="ECO:0007669"/>
    <property type="project" value="TreeGrafter"/>
</dbReference>
<accession>A0A9Q8ZI48</accession>
<dbReference type="Proteomes" id="UP001056012">
    <property type="component" value="Chromosome 8"/>
</dbReference>
<comment type="similarity">
    <text evidence="6">Belongs to the WD repeat WDR6 family.</text>
</comment>
<dbReference type="AlphaFoldDB" id="A0A9Q8ZI48"/>
<dbReference type="EMBL" id="CP089281">
    <property type="protein sequence ID" value="USP82471.1"/>
    <property type="molecule type" value="Genomic_DNA"/>
</dbReference>
<evidence type="ECO:0000313" key="8">
    <source>
        <dbReference type="EMBL" id="USP82471.1"/>
    </source>
</evidence>
<feature type="repeat" description="WD" evidence="7">
    <location>
        <begin position="840"/>
        <end position="875"/>
    </location>
</feature>
<keyword evidence="5" id="KW-0677">Repeat</keyword>
<dbReference type="PROSITE" id="PS00678">
    <property type="entry name" value="WD_REPEATS_1"/>
    <property type="match status" value="1"/>
</dbReference>
<proteinExistence type="inferred from homology"/>
<evidence type="ECO:0000256" key="4">
    <source>
        <dbReference type="ARBA" id="ARBA00022694"/>
    </source>
</evidence>
<evidence type="ECO:0000313" key="9">
    <source>
        <dbReference type="Proteomes" id="UP001056012"/>
    </source>
</evidence>
<protein>
    <recommendedName>
        <fullName evidence="10">WD40 repeat-like protein</fullName>
    </recommendedName>
</protein>
<keyword evidence="9" id="KW-1185">Reference proteome</keyword>
<dbReference type="PANTHER" id="PTHR14344">
    <property type="entry name" value="WD REPEAT PROTEIN"/>
    <property type="match status" value="1"/>
</dbReference>
<dbReference type="SMART" id="SM00320">
    <property type="entry name" value="WD40"/>
    <property type="match status" value="7"/>
</dbReference>
<dbReference type="InterPro" id="IPR015943">
    <property type="entry name" value="WD40/YVTN_repeat-like_dom_sf"/>
</dbReference>
<dbReference type="VEuPathDB" id="FungiDB:yc1106_09745"/>
<keyword evidence="4" id="KW-0819">tRNA processing</keyword>
<gene>
    <name evidence="8" type="ORF">yc1106_09745</name>
</gene>
<dbReference type="PANTHER" id="PTHR14344:SF3">
    <property type="entry name" value="WD REPEAT-CONTAINING PROTEIN 6"/>
    <property type="match status" value="1"/>
</dbReference>
<evidence type="ECO:0000256" key="3">
    <source>
        <dbReference type="ARBA" id="ARBA00022574"/>
    </source>
</evidence>
<evidence type="ECO:0000256" key="6">
    <source>
        <dbReference type="ARBA" id="ARBA00038255"/>
    </source>
</evidence>
<keyword evidence="2" id="KW-0963">Cytoplasm</keyword>
<evidence type="ECO:0000256" key="5">
    <source>
        <dbReference type="ARBA" id="ARBA00022737"/>
    </source>
</evidence>
<dbReference type="SUPFAM" id="SSF50978">
    <property type="entry name" value="WD40 repeat-like"/>
    <property type="match status" value="3"/>
</dbReference>
<reference evidence="8" key="1">
    <citation type="submission" date="2021-12" db="EMBL/GenBank/DDBJ databases">
        <title>Curvularia clavata genome.</title>
        <authorList>
            <person name="Cao Y."/>
        </authorList>
    </citation>
    <scope>NUCLEOTIDE SEQUENCE</scope>
    <source>
        <strain evidence="8">Yc1106</strain>
    </source>
</reference>